<protein>
    <submittedName>
        <fullName evidence="1">Uncharacterized protein</fullName>
    </submittedName>
</protein>
<dbReference type="AlphaFoldDB" id="A0A6J4I6U2"/>
<feature type="non-terminal residue" evidence="1">
    <location>
        <position position="81"/>
    </location>
</feature>
<name>A0A6J4I6U2_9CHLR</name>
<gene>
    <name evidence="1" type="ORF">AVDCRST_MAG93-1402</name>
</gene>
<reference evidence="1" key="1">
    <citation type="submission" date="2020-02" db="EMBL/GenBank/DDBJ databases">
        <authorList>
            <person name="Meier V. D."/>
        </authorList>
    </citation>
    <scope>NUCLEOTIDE SEQUENCE</scope>
    <source>
        <strain evidence="1">AVDCRST_MAG93</strain>
    </source>
</reference>
<proteinExistence type="predicted"/>
<organism evidence="1">
    <name type="scientific">uncultured Chloroflexia bacterium</name>
    <dbReference type="NCBI Taxonomy" id="1672391"/>
    <lineage>
        <taxon>Bacteria</taxon>
        <taxon>Bacillati</taxon>
        <taxon>Chloroflexota</taxon>
        <taxon>Chloroflexia</taxon>
        <taxon>environmental samples</taxon>
    </lineage>
</organism>
<accession>A0A6J4I6U2</accession>
<dbReference type="EMBL" id="CADCTR010000473">
    <property type="protein sequence ID" value="CAA9242667.1"/>
    <property type="molecule type" value="Genomic_DNA"/>
</dbReference>
<evidence type="ECO:0000313" key="1">
    <source>
        <dbReference type="EMBL" id="CAA9242667.1"/>
    </source>
</evidence>
<sequence>MDNRLDGLRRMRVRWVALFATVLLSVSTLRAQNAPELRIVGLQDGATVDAPVTVRVEHSGIVFDGVKIGSAPEQGVGHWHV</sequence>